<name>A0AA40GAN0_9HYME</name>
<gene>
    <name evidence="1" type="ORF">K0M31_012002</name>
</gene>
<protein>
    <submittedName>
        <fullName evidence="1">Uncharacterized protein</fullName>
    </submittedName>
</protein>
<evidence type="ECO:0000313" key="1">
    <source>
        <dbReference type="EMBL" id="KAK1134220.1"/>
    </source>
</evidence>
<accession>A0AA40GAN0</accession>
<dbReference type="AlphaFoldDB" id="A0AA40GAN0"/>
<keyword evidence="2" id="KW-1185">Reference proteome</keyword>
<evidence type="ECO:0000313" key="2">
    <source>
        <dbReference type="Proteomes" id="UP001177670"/>
    </source>
</evidence>
<dbReference type="EMBL" id="JAHYIQ010000003">
    <property type="protein sequence ID" value="KAK1134220.1"/>
    <property type="molecule type" value="Genomic_DNA"/>
</dbReference>
<dbReference type="Proteomes" id="UP001177670">
    <property type="component" value="Unassembled WGS sequence"/>
</dbReference>
<feature type="non-terminal residue" evidence="1">
    <location>
        <position position="1"/>
    </location>
</feature>
<reference evidence="1" key="1">
    <citation type="submission" date="2021-10" db="EMBL/GenBank/DDBJ databases">
        <title>Melipona bicolor Genome sequencing and assembly.</title>
        <authorList>
            <person name="Araujo N.S."/>
            <person name="Arias M.C."/>
        </authorList>
    </citation>
    <scope>NUCLEOTIDE SEQUENCE</scope>
    <source>
        <strain evidence="1">USP_2M_L1-L4_2017</strain>
        <tissue evidence="1">Whole body</tissue>
    </source>
</reference>
<comment type="caution">
    <text evidence="1">The sequence shown here is derived from an EMBL/GenBank/DDBJ whole genome shotgun (WGS) entry which is preliminary data.</text>
</comment>
<organism evidence="1 2">
    <name type="scientific">Melipona bicolor</name>
    <dbReference type="NCBI Taxonomy" id="60889"/>
    <lineage>
        <taxon>Eukaryota</taxon>
        <taxon>Metazoa</taxon>
        <taxon>Ecdysozoa</taxon>
        <taxon>Arthropoda</taxon>
        <taxon>Hexapoda</taxon>
        <taxon>Insecta</taxon>
        <taxon>Pterygota</taxon>
        <taxon>Neoptera</taxon>
        <taxon>Endopterygota</taxon>
        <taxon>Hymenoptera</taxon>
        <taxon>Apocrita</taxon>
        <taxon>Aculeata</taxon>
        <taxon>Apoidea</taxon>
        <taxon>Anthophila</taxon>
        <taxon>Apidae</taxon>
        <taxon>Melipona</taxon>
    </lineage>
</organism>
<proteinExistence type="predicted"/>
<sequence>SSEDEFDFTLLQDQLDYIRNEFSDAENESSDEDSDIVFGVRSRKIRVTDDDSESGSDVA</sequence>